<sequence length="70" mass="8342">MLDVLNYQSRLAMIKQQMNANMDIIIFLSCKQTLEKEEIDELQSRLKAHYSLAHKFQAIVEKRIKMEEDK</sequence>
<name>A0A6G9LNH5_9CAUD</name>
<keyword evidence="2" id="KW-1185">Reference proteome</keyword>
<evidence type="ECO:0000313" key="2">
    <source>
        <dbReference type="Proteomes" id="UP000501773"/>
    </source>
</evidence>
<accession>A0A6G9LNH5</accession>
<evidence type="ECO:0000313" key="1">
    <source>
        <dbReference type="EMBL" id="QIQ66256.1"/>
    </source>
</evidence>
<proteinExistence type="predicted"/>
<dbReference type="EMBL" id="MT119360">
    <property type="protein sequence ID" value="QIQ66256.1"/>
    <property type="molecule type" value="Genomic_DNA"/>
</dbReference>
<gene>
    <name evidence="1" type="ORF">nattely_89</name>
</gene>
<protein>
    <submittedName>
        <fullName evidence="1">Uncharacterized protein</fullName>
    </submittedName>
</protein>
<dbReference type="Proteomes" id="UP000501773">
    <property type="component" value="Segment"/>
</dbReference>
<organism evidence="1 2">
    <name type="scientific">Enterococcus phage nattely</name>
    <dbReference type="NCBI Taxonomy" id="2719593"/>
    <lineage>
        <taxon>Viruses</taxon>
        <taxon>Duplodnaviria</taxon>
        <taxon>Heunggongvirae</taxon>
        <taxon>Uroviricota</taxon>
        <taxon>Caudoviricetes</taxon>
        <taxon>Andrewesvirinae</taxon>
        <taxon>Vipetofemvirus</taxon>
        <taxon>Vipetofemvirus nattely</taxon>
    </lineage>
</organism>
<reference evidence="2" key="1">
    <citation type="submission" date="2020-02" db="EMBL/GenBank/DDBJ databases">
        <authorList>
            <person name="Olsen N.S."/>
            <person name="Forero-Junco L."/>
            <person name="Kot W."/>
            <person name="Hansen L.H."/>
        </authorList>
    </citation>
    <scope>NUCLEOTIDE SEQUENCE [LARGE SCALE GENOMIC DNA]</scope>
</reference>